<dbReference type="AlphaFoldDB" id="A0A2B7ZHX7"/>
<evidence type="ECO:0000313" key="2">
    <source>
        <dbReference type="EMBL" id="PGH32612.1"/>
    </source>
</evidence>
<dbReference type="VEuPathDB" id="FungiDB:EMCG_04005"/>
<sequence length="662" mass="75323">MLDRLPTELFQIIIDEVDDPRDMSSLSQVSRIFHRAVVPGLYKHCFLSAQGENRLYSIRAPPNRYTYFRSTSHSSNMDPLELVRCLCFHAPIHGVLNKRCKYPIMSPVNQFPDFMDEGYSHKKFLKALGADILEIFSRLKENGLRRFSWQLGTCIPPCVFGPSGYMTTHQLLLEDISLITDGTCTRARACLSELRRFRRLKRFSWKGINMKRDCDDLNNILRNNCRNLKAIELHFVRNEGHEEQDNATSKFTSLVLKSAPDSLLRFESLRSLSLCHISFRSAYEELAFALNFSQLLSLKLIHCAFVVPFIKAVVDSNKEINLKTFEIVFRGKSDIKLVKNGGHPLQKFLTSFVGLEELNISLQNAPIPFLGAIIHHKPTLRSLIQHERYIVRDNTSDYFDEERDFSLTPGTGHINVREYCDLETVGLCVQPSHLKEQLKHVSLQMRWKLLHLRLSGSDDMDINIKADVEEALLQEILCIRQGVYHEFDFEVAIAGAFGDDDSDSGDGSDAGGGGYGVDDNNPGSQPNQPDSDETDSPEDYYLTWPLVKIPVPLGLIKFVNWVFGRNGLPHLRILAYGDFSHQGRFKNSQLLFCRKGAAVSGVQAGDWFGSRYLTHARASQLSFRLMAEQDKELWRSLNLRPFDLGVCPTENLLLPELLDEAD</sequence>
<evidence type="ECO:0008006" key="4">
    <source>
        <dbReference type="Google" id="ProtNLM"/>
    </source>
</evidence>
<keyword evidence="3" id="KW-1185">Reference proteome</keyword>
<name>A0A2B7ZHX7_9EURO</name>
<gene>
    <name evidence="2" type="ORF">GX50_04586</name>
</gene>
<comment type="caution">
    <text evidence="2">The sequence shown here is derived from an EMBL/GenBank/DDBJ whole genome shotgun (WGS) entry which is preliminary data.</text>
</comment>
<protein>
    <recommendedName>
        <fullName evidence="4">F-box domain-containing protein</fullName>
    </recommendedName>
</protein>
<reference evidence="2 3" key="1">
    <citation type="submission" date="2017-10" db="EMBL/GenBank/DDBJ databases">
        <title>Comparative genomics in systemic dimorphic fungi from Ajellomycetaceae.</title>
        <authorList>
            <person name="Munoz J.F."/>
            <person name="Mcewen J.G."/>
            <person name="Clay O.K."/>
            <person name="Cuomo C.A."/>
        </authorList>
    </citation>
    <scope>NUCLEOTIDE SEQUENCE [LARGE SCALE GENOMIC DNA]</scope>
    <source>
        <strain evidence="2 3">UAMH4076</strain>
    </source>
</reference>
<evidence type="ECO:0000313" key="3">
    <source>
        <dbReference type="Proteomes" id="UP000226031"/>
    </source>
</evidence>
<dbReference type="SUPFAM" id="SSF52047">
    <property type="entry name" value="RNI-like"/>
    <property type="match status" value="1"/>
</dbReference>
<evidence type="ECO:0000256" key="1">
    <source>
        <dbReference type="SAM" id="MobiDB-lite"/>
    </source>
</evidence>
<organism evidence="2 3">
    <name type="scientific">[Emmonsia] crescens</name>
    <dbReference type="NCBI Taxonomy" id="73230"/>
    <lineage>
        <taxon>Eukaryota</taxon>
        <taxon>Fungi</taxon>
        <taxon>Dikarya</taxon>
        <taxon>Ascomycota</taxon>
        <taxon>Pezizomycotina</taxon>
        <taxon>Eurotiomycetes</taxon>
        <taxon>Eurotiomycetidae</taxon>
        <taxon>Onygenales</taxon>
        <taxon>Ajellomycetaceae</taxon>
        <taxon>Emergomyces</taxon>
    </lineage>
</organism>
<accession>A0A2B7ZHX7</accession>
<feature type="region of interest" description="Disordered" evidence="1">
    <location>
        <begin position="500"/>
        <end position="536"/>
    </location>
</feature>
<dbReference type="Proteomes" id="UP000226031">
    <property type="component" value="Unassembled WGS sequence"/>
</dbReference>
<proteinExistence type="predicted"/>
<dbReference type="EMBL" id="PDND01000087">
    <property type="protein sequence ID" value="PGH32612.1"/>
    <property type="molecule type" value="Genomic_DNA"/>
</dbReference>